<feature type="chain" id="PRO_5004846195" description="DUF4154 domain-containing protein" evidence="1">
    <location>
        <begin position="26"/>
        <end position="166"/>
    </location>
</feature>
<gene>
    <name evidence="2" type="ORF">ETSY1_02295</name>
</gene>
<evidence type="ECO:0008006" key="4">
    <source>
        <dbReference type="Google" id="ProtNLM"/>
    </source>
</evidence>
<comment type="caution">
    <text evidence="2">The sequence shown here is derived from an EMBL/GenBank/DDBJ whole genome shotgun (WGS) entry which is preliminary data.</text>
</comment>
<sequence length="166" mass="17954">MNRHLANGMLIILLASFTISAPLCAAASRYKEDEIKAVLIYHFTKFIDWPPTALNDATPEFTLCTFGTSPIESALATIRGKAVKGRPLVIRKISRPQQLKTCHTLFIRASALKSATQILAYAKDLPIITISDSAKFACMGGGFLASSDPMTPLALMSIRKQLGASV</sequence>
<reference evidence="2 3" key="1">
    <citation type="journal article" date="2014" name="Nature">
        <title>An environmental bacterial taxon with a large and distinct metabolic repertoire.</title>
        <authorList>
            <person name="Wilson M.C."/>
            <person name="Mori T."/>
            <person name="Ruckert C."/>
            <person name="Uria A.R."/>
            <person name="Helf M.J."/>
            <person name="Takada K."/>
            <person name="Gernert C."/>
            <person name="Steffens U.A."/>
            <person name="Heycke N."/>
            <person name="Schmitt S."/>
            <person name="Rinke C."/>
            <person name="Helfrich E.J."/>
            <person name="Brachmann A.O."/>
            <person name="Gurgui C."/>
            <person name="Wakimoto T."/>
            <person name="Kracht M."/>
            <person name="Crusemann M."/>
            <person name="Hentschel U."/>
            <person name="Abe I."/>
            <person name="Matsunaga S."/>
            <person name="Kalinowski J."/>
            <person name="Takeyama H."/>
            <person name="Piel J."/>
        </authorList>
    </citation>
    <scope>NUCLEOTIDE SEQUENCE [LARGE SCALE GENOMIC DNA]</scope>
    <source>
        <strain evidence="3">TSY1</strain>
    </source>
</reference>
<dbReference type="HOGENOM" id="CLU_093136_1_1_7"/>
<dbReference type="AlphaFoldDB" id="W4LZK0"/>
<evidence type="ECO:0000313" key="2">
    <source>
        <dbReference type="EMBL" id="ETX02797.1"/>
    </source>
</evidence>
<evidence type="ECO:0000313" key="3">
    <source>
        <dbReference type="Proteomes" id="UP000019141"/>
    </source>
</evidence>
<keyword evidence="1" id="KW-0732">Signal</keyword>
<organism evidence="2 3">
    <name type="scientific">Entotheonella factor</name>
    <dbReference type="NCBI Taxonomy" id="1429438"/>
    <lineage>
        <taxon>Bacteria</taxon>
        <taxon>Pseudomonadati</taxon>
        <taxon>Nitrospinota/Tectimicrobiota group</taxon>
        <taxon>Candidatus Tectimicrobiota</taxon>
        <taxon>Candidatus Entotheonellia</taxon>
        <taxon>Candidatus Entotheonellales</taxon>
        <taxon>Candidatus Entotheonellaceae</taxon>
        <taxon>Candidatus Entotheonella</taxon>
    </lineage>
</organism>
<keyword evidence="3" id="KW-1185">Reference proteome</keyword>
<accession>W4LZK0</accession>
<proteinExistence type="predicted"/>
<dbReference type="Proteomes" id="UP000019141">
    <property type="component" value="Unassembled WGS sequence"/>
</dbReference>
<dbReference type="InterPro" id="IPR025293">
    <property type="entry name" value="YfiR/HmsC-like"/>
</dbReference>
<dbReference type="Pfam" id="PF13689">
    <property type="entry name" value="DUF4154"/>
    <property type="match status" value="1"/>
</dbReference>
<evidence type="ECO:0000256" key="1">
    <source>
        <dbReference type="SAM" id="SignalP"/>
    </source>
</evidence>
<name>W4LZK0_ENTF1</name>
<dbReference type="EMBL" id="AZHW01000107">
    <property type="protein sequence ID" value="ETX02797.1"/>
    <property type="molecule type" value="Genomic_DNA"/>
</dbReference>
<protein>
    <recommendedName>
        <fullName evidence="4">DUF4154 domain-containing protein</fullName>
    </recommendedName>
</protein>
<feature type="signal peptide" evidence="1">
    <location>
        <begin position="1"/>
        <end position="25"/>
    </location>
</feature>